<dbReference type="CDD" id="cd08234">
    <property type="entry name" value="threonine_DH_like"/>
    <property type="match status" value="1"/>
</dbReference>
<dbReference type="InterPro" id="IPR020843">
    <property type="entry name" value="ER"/>
</dbReference>
<reference evidence="7 9" key="1">
    <citation type="submission" date="2016-10" db="EMBL/GenBank/DDBJ databases">
        <authorList>
            <person name="Varghese N."/>
            <person name="Submissions S."/>
        </authorList>
    </citation>
    <scope>NUCLEOTIDE SEQUENCE [LARGE SCALE GENOMIC DNA]</scope>
    <source>
        <strain evidence="7 9">CGMCC 1.7071</strain>
    </source>
</reference>
<dbReference type="EC" id="1.1.1.251" evidence="6"/>
<evidence type="ECO:0000256" key="4">
    <source>
        <dbReference type="RuleBase" id="RU361277"/>
    </source>
</evidence>
<feature type="domain" description="Enoyl reductase (ER)" evidence="5">
    <location>
        <begin position="8"/>
        <end position="338"/>
    </location>
</feature>
<evidence type="ECO:0000256" key="1">
    <source>
        <dbReference type="ARBA" id="ARBA00022723"/>
    </source>
</evidence>
<dbReference type="Gene3D" id="3.40.50.720">
    <property type="entry name" value="NAD(P)-binding Rossmann-like Domain"/>
    <property type="match status" value="1"/>
</dbReference>
<dbReference type="SMART" id="SM00829">
    <property type="entry name" value="PKS_ER"/>
    <property type="match status" value="1"/>
</dbReference>
<evidence type="ECO:0000259" key="5">
    <source>
        <dbReference type="SMART" id="SM00829"/>
    </source>
</evidence>
<keyword evidence="3 6" id="KW-0560">Oxidoreductase</keyword>
<name>A0A1H8H8K6_9HYPH</name>
<dbReference type="InterPro" id="IPR013154">
    <property type="entry name" value="ADH-like_N"/>
</dbReference>
<dbReference type="GO" id="GO:0008270">
    <property type="term" value="F:zinc ion binding"/>
    <property type="evidence" value="ECO:0007669"/>
    <property type="project" value="InterPro"/>
</dbReference>
<evidence type="ECO:0000313" key="8">
    <source>
        <dbReference type="Proteomes" id="UP000183063"/>
    </source>
</evidence>
<dbReference type="Pfam" id="PF00107">
    <property type="entry name" value="ADH_zinc_N"/>
    <property type="match status" value="1"/>
</dbReference>
<dbReference type="Proteomes" id="UP000183063">
    <property type="component" value="Unassembled WGS sequence"/>
</dbReference>
<dbReference type="InterPro" id="IPR002328">
    <property type="entry name" value="ADH_Zn_CS"/>
</dbReference>
<evidence type="ECO:0000256" key="3">
    <source>
        <dbReference type="ARBA" id="ARBA00023002"/>
    </source>
</evidence>
<keyword evidence="2 4" id="KW-0862">Zinc</keyword>
<reference evidence="6" key="3">
    <citation type="submission" date="2016-10" db="EMBL/GenBank/DDBJ databases">
        <authorList>
            <person name="de Groot N.N."/>
        </authorList>
    </citation>
    <scope>NUCLEOTIDE SEQUENCE [LARGE SCALE GENOMIC DNA]</scope>
    <source>
        <strain evidence="6">CCBAU85039</strain>
    </source>
</reference>
<evidence type="ECO:0000313" key="7">
    <source>
        <dbReference type="EMBL" id="SEN52632.1"/>
    </source>
</evidence>
<dbReference type="OrthoDB" id="9809185at2"/>
<evidence type="ECO:0000313" key="6">
    <source>
        <dbReference type="EMBL" id="SEH64926.1"/>
    </source>
</evidence>
<dbReference type="InterPro" id="IPR036291">
    <property type="entry name" value="NAD(P)-bd_dom_sf"/>
</dbReference>
<dbReference type="STRING" id="501024.RTCCBAU85039_1591"/>
<dbReference type="PROSITE" id="PS00059">
    <property type="entry name" value="ADH_ZINC"/>
    <property type="match status" value="1"/>
</dbReference>
<keyword evidence="9" id="KW-1185">Reference proteome</keyword>
<protein>
    <submittedName>
        <fullName evidence="7">2-desacetyl-2-hydroxyethyl bacteriochlorophyllide A dehydrogenase</fullName>
    </submittedName>
    <submittedName>
        <fullName evidence="6">Galactitol-1-phosphate 5-dehydrogenase</fullName>
        <ecNumber evidence="6">1.1.1.251</ecNumber>
    </submittedName>
</protein>
<dbReference type="PANTHER" id="PTHR43401">
    <property type="entry name" value="L-THREONINE 3-DEHYDROGENASE"/>
    <property type="match status" value="1"/>
</dbReference>
<dbReference type="EMBL" id="FOCV01000005">
    <property type="protein sequence ID" value="SEN52632.1"/>
    <property type="molecule type" value="Genomic_DNA"/>
</dbReference>
<organism evidence="6 8">
    <name type="scientific">Rhizobium tibeticum</name>
    <dbReference type="NCBI Taxonomy" id="501024"/>
    <lineage>
        <taxon>Bacteria</taxon>
        <taxon>Pseudomonadati</taxon>
        <taxon>Pseudomonadota</taxon>
        <taxon>Alphaproteobacteria</taxon>
        <taxon>Hyphomicrobiales</taxon>
        <taxon>Rhizobiaceae</taxon>
        <taxon>Rhizobium/Agrobacterium group</taxon>
        <taxon>Rhizobium</taxon>
    </lineage>
</organism>
<proteinExistence type="inferred from homology"/>
<sequence length="346" mass="36462">MKAVRLEATGKLALREVERPEPGVGELLVRVEACGICGTDRHLFLGEFPSKPPVTLGHEFAGIIEKIGEGVSGFRKGMRVTGDPNIACARCPQCQRGRVNLCHNLQAIGIHRDGGFAEYVCIPQQQAFELPLALDPLHGAFCEPLACCIHGVDLGEIRTGASVVVLGGGVIGLLIVQLARLAGATKVVLVTRSEEKRTLAESLGATASADPSTGDIVARLTAPDGLLPGGADVVIECAGVAETIEQAPRLARRGGTVVILGVMPQGMKIAVEPFDLLFREIKLVNSFLNPFTHRRAADLIASGTIKVAPLVSRRIGFHDAVEAISSPARRGEIRALVVPGVVPAID</sequence>
<keyword evidence="1 4" id="KW-0479">Metal-binding</keyword>
<gene>
    <name evidence="6" type="primary">gatD</name>
    <name evidence="6" type="ORF">RTCCBAU85039_1591</name>
    <name evidence="7" type="ORF">SAMN05216228_100583</name>
</gene>
<evidence type="ECO:0000313" key="9">
    <source>
        <dbReference type="Proteomes" id="UP000198939"/>
    </source>
</evidence>
<dbReference type="GO" id="GO:0008868">
    <property type="term" value="F:galactitol-1-phosphate 5-dehydrogenase activity"/>
    <property type="evidence" value="ECO:0007669"/>
    <property type="project" value="UniProtKB-EC"/>
</dbReference>
<comment type="similarity">
    <text evidence="4">Belongs to the zinc-containing alcohol dehydrogenase family.</text>
</comment>
<dbReference type="Gene3D" id="3.90.180.10">
    <property type="entry name" value="Medium-chain alcohol dehydrogenases, catalytic domain"/>
    <property type="match status" value="1"/>
</dbReference>
<dbReference type="AlphaFoldDB" id="A0A1H8H8K6"/>
<dbReference type="PANTHER" id="PTHR43401:SF2">
    <property type="entry name" value="L-THREONINE 3-DEHYDROGENASE"/>
    <property type="match status" value="1"/>
</dbReference>
<dbReference type="InterPro" id="IPR050129">
    <property type="entry name" value="Zn_alcohol_dh"/>
</dbReference>
<dbReference type="InterPro" id="IPR013149">
    <property type="entry name" value="ADH-like_C"/>
</dbReference>
<dbReference type="Pfam" id="PF08240">
    <property type="entry name" value="ADH_N"/>
    <property type="match status" value="1"/>
</dbReference>
<accession>A0A1H8H8K6</accession>
<dbReference type="SUPFAM" id="SSF50129">
    <property type="entry name" value="GroES-like"/>
    <property type="match status" value="1"/>
</dbReference>
<dbReference type="EMBL" id="FNXB01000007">
    <property type="protein sequence ID" value="SEH64926.1"/>
    <property type="molecule type" value="Genomic_DNA"/>
</dbReference>
<reference evidence="8" key="2">
    <citation type="submission" date="2016-10" db="EMBL/GenBank/DDBJ databases">
        <authorList>
            <person name="Wibberg D."/>
        </authorList>
    </citation>
    <scope>NUCLEOTIDE SEQUENCE [LARGE SCALE GENOMIC DNA]</scope>
</reference>
<dbReference type="RefSeq" id="WP_072372886.1">
    <property type="nucleotide sequence ID" value="NZ_FNXB01000007.1"/>
</dbReference>
<dbReference type="InterPro" id="IPR011032">
    <property type="entry name" value="GroES-like_sf"/>
</dbReference>
<dbReference type="SUPFAM" id="SSF51735">
    <property type="entry name" value="NAD(P)-binding Rossmann-fold domains"/>
    <property type="match status" value="1"/>
</dbReference>
<comment type="cofactor">
    <cofactor evidence="4">
        <name>Zn(2+)</name>
        <dbReference type="ChEBI" id="CHEBI:29105"/>
    </cofactor>
</comment>
<dbReference type="Proteomes" id="UP000198939">
    <property type="component" value="Unassembled WGS sequence"/>
</dbReference>
<evidence type="ECO:0000256" key="2">
    <source>
        <dbReference type="ARBA" id="ARBA00022833"/>
    </source>
</evidence>